<dbReference type="InterPro" id="IPR027365">
    <property type="entry name" value="GNAT_acetyltra_YdfB-like"/>
</dbReference>
<name>A0A2I0QRU9_9BACI</name>
<dbReference type="Pfam" id="PF12746">
    <property type="entry name" value="GNAT_acetyltran"/>
    <property type="match status" value="1"/>
</dbReference>
<dbReference type="OrthoDB" id="7054616at2"/>
<dbReference type="RefSeq" id="WP_101332550.1">
    <property type="nucleotide sequence ID" value="NZ_PJNH01000004.1"/>
</dbReference>
<evidence type="ECO:0000313" key="3">
    <source>
        <dbReference type="Proteomes" id="UP000243524"/>
    </source>
</evidence>
<dbReference type="Gene3D" id="3.40.630.110">
    <property type="entry name" value="GNAT acetyltransferase-like"/>
    <property type="match status" value="1"/>
</dbReference>
<keyword evidence="2" id="KW-0808">Transferase</keyword>
<dbReference type="InterPro" id="IPR016181">
    <property type="entry name" value="Acyl_CoA_acyltransferase"/>
</dbReference>
<keyword evidence="3" id="KW-1185">Reference proteome</keyword>
<reference evidence="2 3" key="1">
    <citation type="submission" date="2017-06" db="EMBL/GenBank/DDBJ databases">
        <title>the draft geome sequence of Illustriluteabacillus marina B3227.</title>
        <authorList>
            <person name="He R.-H."/>
            <person name="Du Z.-J."/>
        </authorList>
    </citation>
    <scope>NUCLEOTIDE SEQUENCE [LARGE SCALE GENOMIC DNA]</scope>
    <source>
        <strain evidence="2 3">B3227</strain>
    </source>
</reference>
<dbReference type="CDD" id="cd04301">
    <property type="entry name" value="NAT_SF"/>
    <property type="match status" value="1"/>
</dbReference>
<proteinExistence type="predicted"/>
<dbReference type="AlphaFoldDB" id="A0A2I0QRU9"/>
<sequence>MIYKADSSLKNKLYPMFDGLEDTVIYSCLQGHMGEAWVDDLDNPTVAQITVGIFVFFAGDPKADGVDEMLHNLPDFTFTTVETEEWKKRIEEAHEGNFEKITRYNFEKDPEHLDREHLQNLKTQLPDGYELKKVDTKIANDPGFHELSEDFISNFASIEDFLNRGVGYAILKDDQVVCAATSFSVYDDGIEIEIATHPDFRQKGLATVTASALILDCLGKGKYASWDAANKESVKLAQKLGYVLKGPYDTYVIENEE</sequence>
<comment type="caution">
    <text evidence="2">The sequence shown here is derived from an EMBL/GenBank/DDBJ whole genome shotgun (WGS) entry which is preliminary data.</text>
</comment>
<dbReference type="SUPFAM" id="SSF55729">
    <property type="entry name" value="Acyl-CoA N-acyltransferases (Nat)"/>
    <property type="match status" value="1"/>
</dbReference>
<dbReference type="PROSITE" id="PS51186">
    <property type="entry name" value="GNAT"/>
    <property type="match status" value="1"/>
</dbReference>
<organism evidence="2 3">
    <name type="scientific">Halalkalibacillus sediminis</name>
    <dbReference type="NCBI Taxonomy" id="2018042"/>
    <lineage>
        <taxon>Bacteria</taxon>
        <taxon>Bacillati</taxon>
        <taxon>Bacillota</taxon>
        <taxon>Bacilli</taxon>
        <taxon>Bacillales</taxon>
        <taxon>Bacillaceae</taxon>
        <taxon>Halalkalibacillus</taxon>
    </lineage>
</organism>
<dbReference type="GO" id="GO:0016747">
    <property type="term" value="F:acyltransferase activity, transferring groups other than amino-acyl groups"/>
    <property type="evidence" value="ECO:0007669"/>
    <property type="project" value="InterPro"/>
</dbReference>
<accession>A0A2I0QRU9</accession>
<dbReference type="PANTHER" id="PTHR31143">
    <property type="match status" value="1"/>
</dbReference>
<dbReference type="PANTHER" id="PTHR31143:SF2">
    <property type="entry name" value="FR47-LIKE DOMAIN-CONTAINING PROTEIN-RELATED"/>
    <property type="match status" value="1"/>
</dbReference>
<dbReference type="Proteomes" id="UP000243524">
    <property type="component" value="Unassembled WGS sequence"/>
</dbReference>
<dbReference type="Gene3D" id="3.40.630.30">
    <property type="match status" value="1"/>
</dbReference>
<feature type="domain" description="N-acetyltransferase" evidence="1">
    <location>
        <begin position="129"/>
        <end position="257"/>
    </location>
</feature>
<dbReference type="EMBL" id="PJNH01000004">
    <property type="protein sequence ID" value="PKR76800.1"/>
    <property type="molecule type" value="Genomic_DNA"/>
</dbReference>
<protein>
    <submittedName>
        <fullName evidence="2">GNAT family N-acetyltransferase</fullName>
    </submittedName>
</protein>
<gene>
    <name evidence="2" type="ORF">CEY16_13365</name>
</gene>
<dbReference type="InterPro" id="IPR042573">
    <property type="entry name" value="GNAT_acetyltra_N"/>
</dbReference>
<dbReference type="InterPro" id="IPR000182">
    <property type="entry name" value="GNAT_dom"/>
</dbReference>
<evidence type="ECO:0000259" key="1">
    <source>
        <dbReference type="PROSITE" id="PS51186"/>
    </source>
</evidence>
<evidence type="ECO:0000313" key="2">
    <source>
        <dbReference type="EMBL" id="PKR76800.1"/>
    </source>
</evidence>